<evidence type="ECO:0000313" key="2">
    <source>
        <dbReference type="Proteomes" id="UP000197535"/>
    </source>
</evidence>
<dbReference type="Proteomes" id="UP000197535">
    <property type="component" value="Unassembled WGS sequence"/>
</dbReference>
<reference evidence="1 2" key="1">
    <citation type="submission" date="2016-02" db="EMBL/GenBank/DDBJ databases">
        <authorList>
            <person name="Wen L."/>
            <person name="He K."/>
            <person name="Yang H."/>
        </authorList>
    </citation>
    <scope>NUCLEOTIDE SEQUENCE [LARGE SCALE GENOMIC DNA]</scope>
    <source>
        <strain evidence="1 2">TSA40</strain>
    </source>
</reference>
<accession>A0A254TAH6</accession>
<dbReference type="AlphaFoldDB" id="A0A254TAH6"/>
<keyword evidence="2" id="KW-1185">Reference proteome</keyword>
<name>A0A254TAH6_9BURK</name>
<gene>
    <name evidence="1" type="ORF">AYR66_02210</name>
</gene>
<comment type="caution">
    <text evidence="1">The sequence shown here is derived from an EMBL/GenBank/DDBJ whole genome shotgun (WGS) entry which is preliminary data.</text>
</comment>
<organism evidence="1 2">
    <name type="scientific">Noviherbaspirillum denitrificans</name>
    <dbReference type="NCBI Taxonomy" id="1968433"/>
    <lineage>
        <taxon>Bacteria</taxon>
        <taxon>Pseudomonadati</taxon>
        <taxon>Pseudomonadota</taxon>
        <taxon>Betaproteobacteria</taxon>
        <taxon>Burkholderiales</taxon>
        <taxon>Oxalobacteraceae</taxon>
        <taxon>Noviherbaspirillum</taxon>
    </lineage>
</organism>
<proteinExistence type="predicted"/>
<evidence type="ECO:0000313" key="1">
    <source>
        <dbReference type="EMBL" id="OWW18292.1"/>
    </source>
</evidence>
<protein>
    <submittedName>
        <fullName evidence="1">Uncharacterized protein</fullName>
    </submittedName>
</protein>
<dbReference type="EMBL" id="LSTO01000012">
    <property type="protein sequence ID" value="OWW18292.1"/>
    <property type="molecule type" value="Genomic_DNA"/>
</dbReference>
<sequence length="140" mass="16372">MIGEHSMATNGSESRNVNQAIRVQLGNERHALRDVERDVAASMGIGFDGRFYRYKTFRYERFSDAISYAELERRRPQYRATVIDAPPWEKPVEPSEQEQRVMAALGITFDGRYYRFDGYRYEQCGDAANYAQSRTREKRP</sequence>